<proteinExistence type="predicted"/>
<sequence length="81" mass="9394">MPSIPMWKATLACQCSPQCSRFQLCADDWFWVRRPLLGVDSCAVELARIVDVASMFYWLLFFVKGGLRFKMARRRGDALEM</sequence>
<evidence type="ECO:0000313" key="1">
    <source>
        <dbReference type="EMBL" id="PPS20323.1"/>
    </source>
</evidence>
<gene>
    <name evidence="1" type="ORF">GOBAR_AA00257</name>
</gene>
<reference evidence="1 2" key="1">
    <citation type="submission" date="2015-01" db="EMBL/GenBank/DDBJ databases">
        <title>Genome of allotetraploid Gossypium barbadense reveals genomic plasticity and fiber elongation in cotton evolution.</title>
        <authorList>
            <person name="Chen X."/>
            <person name="Liu X."/>
            <person name="Zhao B."/>
            <person name="Zheng H."/>
            <person name="Hu Y."/>
            <person name="Lu G."/>
            <person name="Yang C."/>
            <person name="Chen J."/>
            <person name="Shan C."/>
            <person name="Zhang L."/>
            <person name="Zhou Y."/>
            <person name="Wang L."/>
            <person name="Guo W."/>
            <person name="Bai Y."/>
            <person name="Ruan J."/>
            <person name="Shangguan X."/>
            <person name="Mao Y."/>
            <person name="Jiang J."/>
            <person name="Zhu Y."/>
            <person name="Lei J."/>
            <person name="Kang H."/>
            <person name="Chen S."/>
            <person name="He X."/>
            <person name="Wang R."/>
            <person name="Wang Y."/>
            <person name="Chen J."/>
            <person name="Wang L."/>
            <person name="Yu S."/>
            <person name="Wang B."/>
            <person name="Wei J."/>
            <person name="Song S."/>
            <person name="Lu X."/>
            <person name="Gao Z."/>
            <person name="Gu W."/>
            <person name="Deng X."/>
            <person name="Ma D."/>
            <person name="Wang S."/>
            <person name="Liang W."/>
            <person name="Fang L."/>
            <person name="Cai C."/>
            <person name="Zhu X."/>
            <person name="Zhou B."/>
            <person name="Zhang Y."/>
            <person name="Chen Z."/>
            <person name="Xu S."/>
            <person name="Zhu R."/>
            <person name="Wang S."/>
            <person name="Zhang T."/>
            <person name="Zhao G."/>
        </authorList>
    </citation>
    <scope>NUCLEOTIDE SEQUENCE [LARGE SCALE GENOMIC DNA]</scope>
    <source>
        <strain evidence="2">cv. Xinhai21</strain>
        <tissue evidence="1">Leaf</tissue>
    </source>
</reference>
<dbReference type="EMBL" id="KZ662705">
    <property type="protein sequence ID" value="PPS20323.1"/>
    <property type="molecule type" value="Genomic_DNA"/>
</dbReference>
<organism evidence="1 2">
    <name type="scientific">Gossypium barbadense</name>
    <name type="common">Sea Island cotton</name>
    <name type="synonym">Hibiscus barbadensis</name>
    <dbReference type="NCBI Taxonomy" id="3634"/>
    <lineage>
        <taxon>Eukaryota</taxon>
        <taxon>Viridiplantae</taxon>
        <taxon>Streptophyta</taxon>
        <taxon>Embryophyta</taxon>
        <taxon>Tracheophyta</taxon>
        <taxon>Spermatophyta</taxon>
        <taxon>Magnoliopsida</taxon>
        <taxon>eudicotyledons</taxon>
        <taxon>Gunneridae</taxon>
        <taxon>Pentapetalae</taxon>
        <taxon>rosids</taxon>
        <taxon>malvids</taxon>
        <taxon>Malvales</taxon>
        <taxon>Malvaceae</taxon>
        <taxon>Malvoideae</taxon>
        <taxon>Gossypium</taxon>
    </lineage>
</organism>
<accession>A0A2P5YXQ6</accession>
<dbReference type="AlphaFoldDB" id="A0A2P5YXQ6"/>
<evidence type="ECO:0000313" key="2">
    <source>
        <dbReference type="Proteomes" id="UP000239757"/>
    </source>
</evidence>
<protein>
    <submittedName>
        <fullName evidence="1">Uncharacterized protein</fullName>
    </submittedName>
</protein>
<name>A0A2P5YXQ6_GOSBA</name>
<dbReference type="Proteomes" id="UP000239757">
    <property type="component" value="Unassembled WGS sequence"/>
</dbReference>